<evidence type="ECO:0000256" key="2">
    <source>
        <dbReference type="ARBA" id="ARBA00008536"/>
    </source>
</evidence>
<dbReference type="InterPro" id="IPR000719">
    <property type="entry name" value="Prot_kinase_dom"/>
</dbReference>
<evidence type="ECO:0000256" key="17">
    <source>
        <dbReference type="ARBA" id="ARBA00023180"/>
    </source>
</evidence>
<dbReference type="InterPro" id="IPR001220">
    <property type="entry name" value="Legume_lectin_dom"/>
</dbReference>
<gene>
    <name evidence="25" type="ORF">MKW94_007299</name>
</gene>
<evidence type="ECO:0000313" key="26">
    <source>
        <dbReference type="Proteomes" id="UP001177140"/>
    </source>
</evidence>
<feature type="compositionally biased region" description="Low complexity" evidence="21">
    <location>
        <begin position="683"/>
        <end position="703"/>
    </location>
</feature>
<evidence type="ECO:0000256" key="3">
    <source>
        <dbReference type="ARBA" id="ARBA00010217"/>
    </source>
</evidence>
<dbReference type="InterPro" id="IPR011009">
    <property type="entry name" value="Kinase-like_dom_sf"/>
</dbReference>
<evidence type="ECO:0000256" key="11">
    <source>
        <dbReference type="ARBA" id="ARBA00022741"/>
    </source>
</evidence>
<dbReference type="Pfam" id="PF00139">
    <property type="entry name" value="Lectin_legB"/>
    <property type="match status" value="1"/>
</dbReference>
<evidence type="ECO:0000256" key="7">
    <source>
        <dbReference type="ARBA" id="ARBA00022679"/>
    </source>
</evidence>
<evidence type="ECO:0000259" key="24">
    <source>
        <dbReference type="PROSITE" id="PS50011"/>
    </source>
</evidence>
<feature type="signal peptide" evidence="23">
    <location>
        <begin position="1"/>
        <end position="17"/>
    </location>
</feature>
<dbReference type="PROSITE" id="PS00108">
    <property type="entry name" value="PROTEIN_KINASE_ST"/>
    <property type="match status" value="1"/>
</dbReference>
<evidence type="ECO:0000256" key="12">
    <source>
        <dbReference type="ARBA" id="ARBA00022777"/>
    </source>
</evidence>
<evidence type="ECO:0000256" key="14">
    <source>
        <dbReference type="ARBA" id="ARBA00022989"/>
    </source>
</evidence>
<dbReference type="EMBL" id="JAJJMA010098253">
    <property type="protein sequence ID" value="MCL7030163.1"/>
    <property type="molecule type" value="Genomic_DNA"/>
</dbReference>
<keyword evidence="12" id="KW-0418">Kinase</keyword>
<evidence type="ECO:0000256" key="13">
    <source>
        <dbReference type="ARBA" id="ARBA00022840"/>
    </source>
</evidence>
<dbReference type="Gene3D" id="3.30.200.20">
    <property type="entry name" value="Phosphorylase Kinase, domain 1"/>
    <property type="match status" value="1"/>
</dbReference>
<dbReference type="AlphaFoldDB" id="A0AA41SBT7"/>
<evidence type="ECO:0000256" key="22">
    <source>
        <dbReference type="SAM" id="Phobius"/>
    </source>
</evidence>
<keyword evidence="13 20" id="KW-0067">ATP-binding</keyword>
<dbReference type="InterPro" id="IPR013320">
    <property type="entry name" value="ConA-like_dom_sf"/>
</dbReference>
<evidence type="ECO:0000256" key="19">
    <source>
        <dbReference type="ARBA" id="ARBA00048679"/>
    </source>
</evidence>
<organism evidence="25 26">
    <name type="scientific">Papaver nudicaule</name>
    <name type="common">Iceland poppy</name>
    <dbReference type="NCBI Taxonomy" id="74823"/>
    <lineage>
        <taxon>Eukaryota</taxon>
        <taxon>Viridiplantae</taxon>
        <taxon>Streptophyta</taxon>
        <taxon>Embryophyta</taxon>
        <taxon>Tracheophyta</taxon>
        <taxon>Spermatophyta</taxon>
        <taxon>Magnoliopsida</taxon>
        <taxon>Ranunculales</taxon>
        <taxon>Papaveraceae</taxon>
        <taxon>Papaveroideae</taxon>
        <taxon>Papaver</taxon>
    </lineage>
</organism>
<dbReference type="SUPFAM" id="SSF49899">
    <property type="entry name" value="Concanavalin A-like lectins/glucanases"/>
    <property type="match status" value="2"/>
</dbReference>
<dbReference type="EC" id="2.7.11.1" evidence="4"/>
<evidence type="ECO:0000256" key="20">
    <source>
        <dbReference type="PROSITE-ProRule" id="PRU10141"/>
    </source>
</evidence>
<evidence type="ECO:0000256" key="6">
    <source>
        <dbReference type="ARBA" id="ARBA00022527"/>
    </source>
</evidence>
<comment type="caution">
    <text evidence="25">The sequence shown here is derived from an EMBL/GenBank/DDBJ whole genome shotgun (WGS) entry which is preliminary data.</text>
</comment>
<keyword evidence="5" id="KW-1003">Cell membrane</keyword>
<keyword evidence="7" id="KW-0808">Transferase</keyword>
<evidence type="ECO:0000256" key="15">
    <source>
        <dbReference type="ARBA" id="ARBA00023136"/>
    </source>
</evidence>
<keyword evidence="26" id="KW-1185">Reference proteome</keyword>
<proteinExistence type="inferred from homology"/>
<keyword evidence="9 23" id="KW-0732">Signal</keyword>
<evidence type="ECO:0000256" key="21">
    <source>
        <dbReference type="SAM" id="MobiDB-lite"/>
    </source>
</evidence>
<dbReference type="SUPFAM" id="SSF56112">
    <property type="entry name" value="Protein kinase-like (PK-like)"/>
    <property type="match status" value="1"/>
</dbReference>
<evidence type="ECO:0000256" key="4">
    <source>
        <dbReference type="ARBA" id="ARBA00012513"/>
    </source>
</evidence>
<dbReference type="Gene3D" id="1.10.510.10">
    <property type="entry name" value="Transferase(Phosphotransferase) domain 1"/>
    <property type="match status" value="1"/>
</dbReference>
<keyword evidence="17" id="KW-0325">Glycoprotein</keyword>
<dbReference type="Proteomes" id="UP001177140">
    <property type="component" value="Unassembled WGS sequence"/>
</dbReference>
<dbReference type="InterPro" id="IPR008271">
    <property type="entry name" value="Ser/Thr_kinase_AS"/>
</dbReference>
<dbReference type="SMART" id="SM00220">
    <property type="entry name" value="S_TKc"/>
    <property type="match status" value="1"/>
</dbReference>
<dbReference type="Pfam" id="PF00069">
    <property type="entry name" value="Pkinase"/>
    <property type="match status" value="1"/>
</dbReference>
<comment type="similarity">
    <text evidence="2">In the N-terminal section; belongs to the leguminous lectin family.</text>
</comment>
<sequence>MKLAMVMLLVMLSIVASSSDEKHMDRSDNIEGFVYNGFKDASSNLSFGNSVADITSTGLLRLTNNFDGTYQMGYAFYSYPLRFKNIKQNSSSTISSEGNNTSTSVSVFSLSTSFIFSIVPESPGLRGLGIGFVIARKLPGARASDLPGLFNSTNNEEPTDHVLAIELDTLYNKDFDDIEGDHVGIDFTNLTSVTSKPSGYYTDNNGGYRNLSLISGDRIHVWIEYDGVSKNLSVTLAPVTVPKPDTPLLSYNHDLSDILVDSMYVGFSASAQTVQTSHYILGWSFMINNGTALPINLSQLPELPTKEQKSKRAKFLGVELPIIIPVLALTFTIGMLFVPRIIRNRKLADVVEDWELKYGRLRFSYKDLYIATNGFKEKELLGIGGFGKVYKGVLPASKTKVAVKRISHNSKQGVREFVSEIISIGHLRHRNLAHLLGYCRRNRELLLVYDYMPNGSLDKLIFGNCNSASATPILDWNQRFQIIKGVACGLIYLHEDWEQVVIHRDIKASNVLLDGEMNARLGDFGLARLYDRGTNPQTTNVVGTLGYMAPELMRTGKSTASSDVFAFGVFTLEVACGRRPVELHVPEGEEDEILVDWVLNCWRRGAILQTSDPNVGKEYIKEEMELVLKLGLLCSHNDAKARPSMRQVMQYLEGDLPLPQTEFWVSDYINPTMAGDRRSCTESMSPSTSNVSSVADSVLSGPR</sequence>
<dbReference type="InterPro" id="IPR050528">
    <property type="entry name" value="L-type_Lectin-RKs"/>
</dbReference>
<protein>
    <recommendedName>
        <fullName evidence="4">non-specific serine/threonine protein kinase</fullName>
        <ecNumber evidence="4">2.7.11.1</ecNumber>
    </recommendedName>
</protein>
<dbReference type="FunFam" id="3.30.200.20:FF:000112">
    <property type="entry name" value="Lectin-domain containing receptor kinase A4.3"/>
    <property type="match status" value="1"/>
</dbReference>
<evidence type="ECO:0000256" key="16">
    <source>
        <dbReference type="ARBA" id="ARBA00023170"/>
    </source>
</evidence>
<evidence type="ECO:0000256" key="9">
    <source>
        <dbReference type="ARBA" id="ARBA00022729"/>
    </source>
</evidence>
<dbReference type="PROSITE" id="PS00107">
    <property type="entry name" value="PROTEIN_KINASE_ATP"/>
    <property type="match status" value="1"/>
</dbReference>
<dbReference type="GO" id="GO:0004674">
    <property type="term" value="F:protein serine/threonine kinase activity"/>
    <property type="evidence" value="ECO:0007669"/>
    <property type="project" value="UniProtKB-KW"/>
</dbReference>
<dbReference type="InterPro" id="IPR017441">
    <property type="entry name" value="Protein_kinase_ATP_BS"/>
</dbReference>
<dbReference type="FunFam" id="1.10.510.10:FF:000108">
    <property type="entry name" value="L-type lectin-domain containing receptor kinase S.4"/>
    <property type="match status" value="1"/>
</dbReference>
<dbReference type="FunFam" id="2.60.120.200:FF:000112">
    <property type="entry name" value="L-type lectin-domain containing receptor kinase V.9"/>
    <property type="match status" value="1"/>
</dbReference>
<dbReference type="Gene3D" id="2.60.120.200">
    <property type="match status" value="1"/>
</dbReference>
<dbReference type="PROSITE" id="PS50011">
    <property type="entry name" value="PROTEIN_KINASE_DOM"/>
    <property type="match status" value="1"/>
</dbReference>
<dbReference type="GO" id="GO:0030246">
    <property type="term" value="F:carbohydrate binding"/>
    <property type="evidence" value="ECO:0007669"/>
    <property type="project" value="UniProtKB-KW"/>
</dbReference>
<comment type="catalytic activity">
    <reaction evidence="18">
        <text>L-threonyl-[protein] + ATP = O-phospho-L-threonyl-[protein] + ADP + H(+)</text>
        <dbReference type="Rhea" id="RHEA:46608"/>
        <dbReference type="Rhea" id="RHEA-COMP:11060"/>
        <dbReference type="Rhea" id="RHEA-COMP:11605"/>
        <dbReference type="ChEBI" id="CHEBI:15378"/>
        <dbReference type="ChEBI" id="CHEBI:30013"/>
        <dbReference type="ChEBI" id="CHEBI:30616"/>
        <dbReference type="ChEBI" id="CHEBI:61977"/>
        <dbReference type="ChEBI" id="CHEBI:456216"/>
        <dbReference type="EC" id="2.7.11.1"/>
    </reaction>
</comment>
<feature type="chain" id="PRO_5041396219" description="non-specific serine/threonine protein kinase" evidence="23">
    <location>
        <begin position="18"/>
        <end position="703"/>
    </location>
</feature>
<dbReference type="CDD" id="cd14066">
    <property type="entry name" value="STKc_IRAK"/>
    <property type="match status" value="1"/>
</dbReference>
<keyword evidence="11 20" id="KW-0547">Nucleotide-binding</keyword>
<keyword evidence="16" id="KW-0675">Receptor</keyword>
<evidence type="ECO:0000256" key="23">
    <source>
        <dbReference type="SAM" id="SignalP"/>
    </source>
</evidence>
<dbReference type="PANTHER" id="PTHR27007">
    <property type="match status" value="1"/>
</dbReference>
<feature type="binding site" evidence="20">
    <location>
        <position position="404"/>
    </location>
    <ligand>
        <name>ATP</name>
        <dbReference type="ChEBI" id="CHEBI:30616"/>
    </ligand>
</feature>
<feature type="region of interest" description="Disordered" evidence="21">
    <location>
        <begin position="676"/>
        <end position="703"/>
    </location>
</feature>
<dbReference type="GO" id="GO:0005524">
    <property type="term" value="F:ATP binding"/>
    <property type="evidence" value="ECO:0007669"/>
    <property type="project" value="UniProtKB-UniRule"/>
</dbReference>
<comment type="similarity">
    <text evidence="3">In the C-terminal section; belongs to the protein kinase superfamily. Ser/Thr protein kinase family.</text>
</comment>
<keyword evidence="14 22" id="KW-1133">Transmembrane helix</keyword>
<keyword evidence="10" id="KW-0430">Lectin</keyword>
<evidence type="ECO:0000313" key="25">
    <source>
        <dbReference type="EMBL" id="MCL7030163.1"/>
    </source>
</evidence>
<comment type="subcellular location">
    <subcellularLocation>
        <location evidence="1">Cell membrane</location>
        <topology evidence="1">Single-pass type I membrane protein</topology>
    </subcellularLocation>
</comment>
<evidence type="ECO:0000256" key="10">
    <source>
        <dbReference type="ARBA" id="ARBA00022734"/>
    </source>
</evidence>
<name>A0AA41SBT7_PAPNU</name>
<evidence type="ECO:0000256" key="8">
    <source>
        <dbReference type="ARBA" id="ARBA00022692"/>
    </source>
</evidence>
<reference evidence="25" key="1">
    <citation type="submission" date="2022-03" db="EMBL/GenBank/DDBJ databases">
        <title>A functionally conserved STORR gene fusion in Papaver species that diverged 16.8 million years ago.</title>
        <authorList>
            <person name="Catania T."/>
        </authorList>
    </citation>
    <scope>NUCLEOTIDE SEQUENCE</scope>
    <source>
        <strain evidence="25">S-191538</strain>
    </source>
</reference>
<feature type="transmembrane region" description="Helical" evidence="22">
    <location>
        <begin position="315"/>
        <end position="338"/>
    </location>
</feature>
<evidence type="ECO:0000256" key="5">
    <source>
        <dbReference type="ARBA" id="ARBA00022475"/>
    </source>
</evidence>
<keyword evidence="15 22" id="KW-0472">Membrane</keyword>
<evidence type="ECO:0000256" key="18">
    <source>
        <dbReference type="ARBA" id="ARBA00047899"/>
    </source>
</evidence>
<dbReference type="CDD" id="cd06899">
    <property type="entry name" value="lectin_legume_LecRK_Arcelin_ConA"/>
    <property type="match status" value="1"/>
</dbReference>
<dbReference type="GO" id="GO:0005886">
    <property type="term" value="C:plasma membrane"/>
    <property type="evidence" value="ECO:0007669"/>
    <property type="project" value="UniProtKB-SubCell"/>
</dbReference>
<evidence type="ECO:0000256" key="1">
    <source>
        <dbReference type="ARBA" id="ARBA00004251"/>
    </source>
</evidence>
<comment type="catalytic activity">
    <reaction evidence="19">
        <text>L-seryl-[protein] + ATP = O-phospho-L-seryl-[protein] + ADP + H(+)</text>
        <dbReference type="Rhea" id="RHEA:17989"/>
        <dbReference type="Rhea" id="RHEA-COMP:9863"/>
        <dbReference type="Rhea" id="RHEA-COMP:11604"/>
        <dbReference type="ChEBI" id="CHEBI:15378"/>
        <dbReference type="ChEBI" id="CHEBI:29999"/>
        <dbReference type="ChEBI" id="CHEBI:30616"/>
        <dbReference type="ChEBI" id="CHEBI:83421"/>
        <dbReference type="ChEBI" id="CHEBI:456216"/>
        <dbReference type="EC" id="2.7.11.1"/>
    </reaction>
</comment>
<keyword evidence="6" id="KW-0723">Serine/threonine-protein kinase</keyword>
<feature type="domain" description="Protein kinase" evidence="24">
    <location>
        <begin position="375"/>
        <end position="652"/>
    </location>
</feature>
<keyword evidence="8 22" id="KW-0812">Transmembrane</keyword>
<accession>A0AA41SBT7</accession>